<keyword evidence="1" id="KW-0732">Signal</keyword>
<feature type="domain" description="Gingipain" evidence="2">
    <location>
        <begin position="187"/>
        <end position="541"/>
    </location>
</feature>
<dbReference type="Gene3D" id="2.60.40.10">
    <property type="entry name" value="Immunoglobulins"/>
    <property type="match status" value="1"/>
</dbReference>
<dbReference type="InterPro" id="IPR028994">
    <property type="entry name" value="Integrin_alpha_N"/>
</dbReference>
<dbReference type="GO" id="GO:0008234">
    <property type="term" value="F:cysteine-type peptidase activity"/>
    <property type="evidence" value="ECO:0007669"/>
    <property type="project" value="InterPro"/>
</dbReference>
<dbReference type="InterPro" id="IPR029031">
    <property type="entry name" value="Gingipain_N_sf"/>
</dbReference>
<evidence type="ECO:0000313" key="4">
    <source>
        <dbReference type="EMBL" id="RKX67854.1"/>
    </source>
</evidence>
<dbReference type="Pfam" id="PF01364">
    <property type="entry name" value="Peptidase_C25"/>
    <property type="match status" value="1"/>
</dbReference>
<reference evidence="4 5" key="1">
    <citation type="submission" date="2018-06" db="EMBL/GenBank/DDBJ databases">
        <title>Extensive metabolic versatility and redundancy in microbially diverse, dynamic hydrothermal sediments.</title>
        <authorList>
            <person name="Dombrowski N."/>
            <person name="Teske A."/>
            <person name="Baker B.J."/>
        </authorList>
    </citation>
    <scope>NUCLEOTIDE SEQUENCE [LARGE SCALE GENOMIC DNA]</scope>
    <source>
        <strain evidence="4">B35_G9</strain>
    </source>
</reference>
<dbReference type="InterPro" id="IPR013517">
    <property type="entry name" value="FG-GAP"/>
</dbReference>
<accession>A0A660SAM7</accession>
<dbReference type="NCBIfam" id="TIGR04183">
    <property type="entry name" value="Por_Secre_tail"/>
    <property type="match status" value="1"/>
</dbReference>
<feature type="domain" description="Secretion system C-terminal sorting" evidence="3">
    <location>
        <begin position="1373"/>
        <end position="1434"/>
    </location>
</feature>
<dbReference type="InterPro" id="IPR026444">
    <property type="entry name" value="Secre_tail"/>
</dbReference>
<dbReference type="EMBL" id="QNBC01000008">
    <property type="protein sequence ID" value="RKX67854.1"/>
    <property type="molecule type" value="Genomic_DNA"/>
</dbReference>
<comment type="caution">
    <text evidence="4">The sequence shown here is derived from an EMBL/GenBank/DDBJ whole genome shotgun (WGS) entry which is preliminary data.</text>
</comment>
<organism evidence="4 5">
    <name type="scientific">candidate division TA06 bacterium</name>
    <dbReference type="NCBI Taxonomy" id="2250710"/>
    <lineage>
        <taxon>Bacteria</taxon>
        <taxon>Bacteria division TA06</taxon>
    </lineage>
</organism>
<name>A0A660SAM7_UNCT6</name>
<protein>
    <recommendedName>
        <fullName evidence="6">Fibronectin type-III domain-containing protein</fullName>
    </recommendedName>
</protein>
<proteinExistence type="predicted"/>
<dbReference type="Pfam" id="PF18962">
    <property type="entry name" value="Por_Secre_tail"/>
    <property type="match status" value="1"/>
</dbReference>
<sequence>MMCPIQTSLSRFSERMRVFALILFFLIPLKIQSDIIVKIPDYKYLESHYPESDGLPTYQFFIPSGIYNGKLDYSLISPQTIRTSHKKTDTKYPLSYIKILEFTGNIEYNRQRLASFIIKPALRNGDSIILYRELVIHTSNDIPLIENNGYISSLLPSYSTVNMREDSSYSWQKPVDIPLPGDSKVDYVIVTDSVFINQFKQYQDFWWLMGLRTKTVTIQRISEHYDGISIQNKIRRFLQDAVTNWGTKYVLLAGDNNTIPIIYFHNNFYGKWLDSPTDMYYSCLAGNWNADFDYYLGEAPSDSVDLMPDVALGRLSINTYDDISDYFSKLKSYILHPDTSIIKKALFMGANLFSSGDGKMWCDTISQYHFPNNYYKVVLSEIDGTSAPGNSNQAVIDSLNRGFYFYYHNSHGSHSQIQLKNSSPRVYLTNNDIDSLNNSYPNIVFVVSCYTNEFPFDVLGEHWVLQQHGAIGYIASINDEFPYPAMYFEKPFFDSLFNSNYYRIGDVLNLGKLPILGYAQTDGVYRSIYLFESLEGDPAVPVWRQIPKNFNILNLPDTITQGDSFSVQIFSDINDKINCNMITPDDHYIHKTLFSNHVSLFHPTINAPGNLIISFYHKGYIPLIDTIVVMQSPKIPEIIDISANDSLNKYPDNILENGDTVILNAKIVNHDSTPYSVYINSTDDISLLNSVFHENSTYPNDTAKMTFKIYIPYTVKNRSVPITFHIPNIYIDTVYLEIKSPLIVQSEHNIAENAPGKYKMTVELQNRGKGNGFNYAYVLSATEGTKTIFEQYDTLPHIFYSDSTYAINPIDFTFLPGPNNSINDIEFKLKIIGMNDTSTTTFYYDTLPTSEILTSIPYKKSIKLIWNDVPGTSAYDLYVVKDSDFIKINRDPIKDGTFYTVNNLATDSTYRFAIRGYDKYMNPSNFSDLYYESTNPIFYDNWPINNSDISLSSIIPADFSGDGNIEIFEAFKSGKLLMTYLSGDTVSGWPQYIEGEIWGTPAVADVDNDGKLEIVVAPWSSSNKVYMFNANGTIKNGWPRYVQGDPTNKGLYGVAGSPVIRDINGDGTDEIIIGATNGDIFIWESNGAGFFRNDGLFAKREGDNWDLNVVSAQDPDEDSIYTIYALSRIGEFYEFSTTQYDSDSLAIPLSGTPDTLLGGTYYQPTIGKIGPHQGKDITLVAGYALYLFNDSLTLYPNFPIQLKSNVFISQPVLYDVDNDGYKDIILSVGDSIFCYNYQGNLLDNYPYKFGTAMQSSPVAGTLNDTPYIFIGTGDLTINAFSLYGEKMRGFPIETEDNFYCAPSVGDSVLAASDYASNTYLWKIPLQAPIWPSIYHDFQHTGDAEFPLSNVNGLKQKNILKGETNVKIHVSFYNGIFKIKGIAENSNFSVKIYDLSGRSVDYKRISYNTLKLSYHKNGVYFIKIDSDKIKYTGKFLFLK</sequence>
<dbReference type="SUPFAM" id="SSF52129">
    <property type="entry name" value="Caspase-like"/>
    <property type="match status" value="1"/>
</dbReference>
<dbReference type="GO" id="GO:0006508">
    <property type="term" value="P:proteolysis"/>
    <property type="evidence" value="ECO:0007669"/>
    <property type="project" value="InterPro"/>
</dbReference>
<dbReference type="Pfam" id="PF13517">
    <property type="entry name" value="FG-GAP_3"/>
    <property type="match status" value="1"/>
</dbReference>
<dbReference type="InterPro" id="IPR001769">
    <property type="entry name" value="Gingipain"/>
</dbReference>
<dbReference type="Gene3D" id="3.40.50.1460">
    <property type="match status" value="1"/>
</dbReference>
<evidence type="ECO:0000259" key="2">
    <source>
        <dbReference type="Pfam" id="PF01364"/>
    </source>
</evidence>
<dbReference type="SUPFAM" id="SSF69318">
    <property type="entry name" value="Integrin alpha N-terminal domain"/>
    <property type="match status" value="2"/>
</dbReference>
<dbReference type="InterPro" id="IPR029030">
    <property type="entry name" value="Caspase-like_dom_sf"/>
</dbReference>
<evidence type="ECO:0000313" key="5">
    <source>
        <dbReference type="Proteomes" id="UP000282321"/>
    </source>
</evidence>
<dbReference type="Gene3D" id="2.130.10.130">
    <property type="entry name" value="Integrin alpha, N-terminal"/>
    <property type="match status" value="1"/>
</dbReference>
<evidence type="ECO:0008006" key="6">
    <source>
        <dbReference type="Google" id="ProtNLM"/>
    </source>
</evidence>
<dbReference type="InterPro" id="IPR013783">
    <property type="entry name" value="Ig-like_fold"/>
</dbReference>
<evidence type="ECO:0000256" key="1">
    <source>
        <dbReference type="ARBA" id="ARBA00022729"/>
    </source>
</evidence>
<gene>
    <name evidence="4" type="ORF">DRP44_01185</name>
</gene>
<dbReference type="Proteomes" id="UP000282321">
    <property type="component" value="Unassembled WGS sequence"/>
</dbReference>
<evidence type="ECO:0000259" key="3">
    <source>
        <dbReference type="Pfam" id="PF18962"/>
    </source>
</evidence>
<dbReference type="Gene3D" id="3.40.50.10390">
    <property type="entry name" value="Gingipain r, domain 1"/>
    <property type="match status" value="1"/>
</dbReference>